<evidence type="ECO:0000313" key="5">
    <source>
        <dbReference type="Proteomes" id="UP001239994"/>
    </source>
</evidence>
<organism evidence="4 5">
    <name type="scientific">Electrophorus voltai</name>
    <dbReference type="NCBI Taxonomy" id="2609070"/>
    <lineage>
        <taxon>Eukaryota</taxon>
        <taxon>Metazoa</taxon>
        <taxon>Chordata</taxon>
        <taxon>Craniata</taxon>
        <taxon>Vertebrata</taxon>
        <taxon>Euteleostomi</taxon>
        <taxon>Actinopterygii</taxon>
        <taxon>Neopterygii</taxon>
        <taxon>Teleostei</taxon>
        <taxon>Ostariophysi</taxon>
        <taxon>Gymnotiformes</taxon>
        <taxon>Gymnotoidei</taxon>
        <taxon>Gymnotidae</taxon>
        <taxon>Electrophorus</taxon>
    </lineage>
</organism>
<dbReference type="InterPro" id="IPR025946">
    <property type="entry name" value="CABIT_dom"/>
</dbReference>
<dbReference type="AlphaFoldDB" id="A0AAD8Z9R0"/>
<dbReference type="Pfam" id="PF12736">
    <property type="entry name" value="CABIT"/>
    <property type="match status" value="2"/>
</dbReference>
<sequence length="687" mass="77785">MEDIKEALSLQEYTTNLDMSLLPRILQICSGVYFQGSVYELSGSEVCLSTGDLVKIIGVELLSVCCDEIGANSTFELPLNHSGLFKLVPEGLPYSSIEEMVGLQPVGLDACGSFTFVSRNQLIIDNFTVPAGSEITILSVEHSEDKESYSRCKLTGQQGVSAEVHIPLSCHGEFYECENDHGYSLQEIMLSARLRSRRFRNTKSKKCGSPLFFSPIYQIQGIMHMRKDIVKFPSSLEVDVIDVTEQCKDLTFVIPISIAEVPNQPKETFPIMAEILETPETSRFFCSHWFEQLQKGKNIVLHRWDKTPMLIACTPKGRKAQRYFLLSHVYGGQMRRKAREFTSVFELYRASTHLPSLTVSVTRNCEAIEEEGVPALSVGEQLEVLRLQAMEVPGNKLEAVSNMDCLICRRILEEDENDDEDLEDQAQEGEICLPLFTPAHFVEKLPDKKKYCLAELGQHSQLPLEIKVVSRDRVLEKDPLVELPALRLEDAIEETTVLASLSEHPEQCFELPIRWLQMSLSLISDPLPWHNSQPPEFYIEAVTEITDHLYHEYHKFMQRDEAPPPRPPKRKSLIPKTEKGPKEAMPVTKSNTLPAQLATLSLEQIKPILRRRSPPPPPLGPDKTESSPPVVPRKSISENLSKPNTYVMTPHMQKKEQTAENISSDSEHDYETLEDIINDAHDCIMFY</sequence>
<feature type="domain" description="CABIT" evidence="3">
    <location>
        <begin position="22"/>
        <end position="250"/>
    </location>
</feature>
<evidence type="ECO:0000313" key="4">
    <source>
        <dbReference type="EMBL" id="KAK1795082.1"/>
    </source>
</evidence>
<comment type="caution">
    <text evidence="4">The sequence shown here is derived from an EMBL/GenBank/DDBJ whole genome shotgun (WGS) entry which is preliminary data.</text>
</comment>
<feature type="region of interest" description="Disordered" evidence="2">
    <location>
        <begin position="557"/>
        <end position="668"/>
    </location>
</feature>
<dbReference type="EMBL" id="JAROKS010000016">
    <property type="protein sequence ID" value="KAK1795082.1"/>
    <property type="molecule type" value="Genomic_DNA"/>
</dbReference>
<reference evidence="4" key="1">
    <citation type="submission" date="2023-03" db="EMBL/GenBank/DDBJ databases">
        <title>Electrophorus voltai genome.</title>
        <authorList>
            <person name="Bian C."/>
        </authorList>
    </citation>
    <scope>NUCLEOTIDE SEQUENCE</scope>
    <source>
        <strain evidence="4">CB-2022</strain>
        <tissue evidence="4">Muscle</tissue>
    </source>
</reference>
<dbReference type="PANTHER" id="PTHR15215">
    <property type="entry name" value="CABIT DOMAIN-CONTAINING PROTEIN"/>
    <property type="match status" value="1"/>
</dbReference>
<name>A0AAD8Z9R0_9TELE</name>
<dbReference type="GO" id="GO:0050852">
    <property type="term" value="P:T cell receptor signaling pathway"/>
    <property type="evidence" value="ECO:0007669"/>
    <property type="project" value="TreeGrafter"/>
</dbReference>
<dbReference type="GO" id="GO:0005737">
    <property type="term" value="C:cytoplasm"/>
    <property type="evidence" value="ECO:0007669"/>
    <property type="project" value="TreeGrafter"/>
</dbReference>
<evidence type="ECO:0000259" key="3">
    <source>
        <dbReference type="Pfam" id="PF12736"/>
    </source>
</evidence>
<dbReference type="InterPro" id="IPR039671">
    <property type="entry name" value="THEMIS"/>
</dbReference>
<comment type="similarity">
    <text evidence="1">Belongs to the themis family.</text>
</comment>
<evidence type="ECO:0000256" key="1">
    <source>
        <dbReference type="ARBA" id="ARBA00006414"/>
    </source>
</evidence>
<dbReference type="PANTHER" id="PTHR15215:SF2">
    <property type="entry name" value="PROTEIN THEMIS2"/>
    <property type="match status" value="1"/>
</dbReference>
<gene>
    <name evidence="4" type="ORF">P4O66_010260</name>
</gene>
<protein>
    <recommendedName>
        <fullName evidence="3">CABIT domain-containing protein</fullName>
    </recommendedName>
</protein>
<accession>A0AAD8Z9R0</accession>
<feature type="domain" description="CABIT" evidence="3">
    <location>
        <begin position="270"/>
        <end position="504"/>
    </location>
</feature>
<proteinExistence type="inferred from homology"/>
<keyword evidence="5" id="KW-1185">Reference proteome</keyword>
<dbReference type="GO" id="GO:0005634">
    <property type="term" value="C:nucleus"/>
    <property type="evidence" value="ECO:0007669"/>
    <property type="project" value="TreeGrafter"/>
</dbReference>
<dbReference type="Proteomes" id="UP001239994">
    <property type="component" value="Unassembled WGS sequence"/>
</dbReference>
<feature type="compositionally biased region" description="Polar residues" evidence="2">
    <location>
        <begin position="637"/>
        <end position="647"/>
    </location>
</feature>
<feature type="compositionally biased region" description="Polar residues" evidence="2">
    <location>
        <begin position="588"/>
        <end position="602"/>
    </location>
</feature>
<evidence type="ECO:0000256" key="2">
    <source>
        <dbReference type="SAM" id="MobiDB-lite"/>
    </source>
</evidence>